<evidence type="ECO:0000313" key="2">
    <source>
        <dbReference type="EMBL" id="KAH0559029.1"/>
    </source>
</evidence>
<feature type="compositionally biased region" description="Polar residues" evidence="1">
    <location>
        <begin position="345"/>
        <end position="369"/>
    </location>
</feature>
<accession>A0A9P8LAZ3</accession>
<proteinExistence type="predicted"/>
<dbReference type="InterPro" id="IPR039327">
    <property type="entry name" value="CON7-like"/>
</dbReference>
<organism evidence="2 3">
    <name type="scientific">Trichoglossum hirsutum</name>
    <dbReference type="NCBI Taxonomy" id="265104"/>
    <lineage>
        <taxon>Eukaryota</taxon>
        <taxon>Fungi</taxon>
        <taxon>Dikarya</taxon>
        <taxon>Ascomycota</taxon>
        <taxon>Pezizomycotina</taxon>
        <taxon>Geoglossomycetes</taxon>
        <taxon>Geoglossales</taxon>
        <taxon>Geoglossaceae</taxon>
        <taxon>Trichoglossum</taxon>
    </lineage>
</organism>
<comment type="caution">
    <text evidence="2">The sequence shown here is derived from an EMBL/GenBank/DDBJ whole genome shotgun (WGS) entry which is preliminary data.</text>
</comment>
<dbReference type="PANTHER" id="PTHR36167">
    <property type="entry name" value="C2H2 FINGER DOMAIN TRANSCRIPTION FACTOR (EUROFUNG)-RELATED"/>
    <property type="match status" value="1"/>
</dbReference>
<reference evidence="2" key="1">
    <citation type="submission" date="2021-03" db="EMBL/GenBank/DDBJ databases">
        <title>Comparative genomics and phylogenomic investigation of the class Geoglossomycetes provide insights into ecological specialization and systematics.</title>
        <authorList>
            <person name="Melie T."/>
            <person name="Pirro S."/>
            <person name="Miller A.N."/>
            <person name="Quandt A."/>
        </authorList>
    </citation>
    <scope>NUCLEOTIDE SEQUENCE</scope>
    <source>
        <strain evidence="2">CAQ_001_2017</strain>
    </source>
</reference>
<dbReference type="EMBL" id="JAGHQM010000679">
    <property type="protein sequence ID" value="KAH0559029.1"/>
    <property type="molecule type" value="Genomic_DNA"/>
</dbReference>
<feature type="compositionally biased region" description="Polar residues" evidence="1">
    <location>
        <begin position="247"/>
        <end position="257"/>
    </location>
</feature>
<sequence>MSIGMAGTIIDIAVFGARLAMRLFAFSEDVATATDQINSIASEIYLFSTILKQLDEILKEDEAMCSPNLMEAVNVILDQCRPVFKEISDVLSSTRGVSRRGSGESLTMTERVAWPFKKSKCKRLKATLKSMKSTLVLMLQTLLDPTMRSNVVARLESLIKITQVSQDRLREVEEEYSPEGGIGAHGPSSTSLVFPQQLPNAVPLAVNGEASNSGSLSEDRKSTSGQGLALARPGTVTVGYLLNRWTNLQEQPETTGVSSGGRRASASTERPTLQPEWKSGKYYPSNTPLPAERESQKYYSSNTSPPVERKGQKYYSNTPPPAGRKSQRYYSSNASPPAEQRMLRTASSGNVPFKSYVQQRTRKSYSNTSPPAPEPKVWRSDDEESLDGNPDKFPDYNQEDKVGNHKPNCLEAFREL</sequence>
<evidence type="ECO:0000256" key="1">
    <source>
        <dbReference type="SAM" id="MobiDB-lite"/>
    </source>
</evidence>
<evidence type="ECO:0000313" key="3">
    <source>
        <dbReference type="Proteomes" id="UP000750711"/>
    </source>
</evidence>
<dbReference type="PANTHER" id="PTHR36167:SF3">
    <property type="entry name" value="C2H2 FINGER DOMAIN TRANSCRIPTION FACTOR (EUROFUNG)-RELATED"/>
    <property type="match status" value="1"/>
</dbReference>
<dbReference type="Proteomes" id="UP000750711">
    <property type="component" value="Unassembled WGS sequence"/>
</dbReference>
<evidence type="ECO:0008006" key="4">
    <source>
        <dbReference type="Google" id="ProtNLM"/>
    </source>
</evidence>
<keyword evidence="3" id="KW-1185">Reference proteome</keyword>
<gene>
    <name evidence="2" type="ORF">GP486_004367</name>
</gene>
<feature type="compositionally biased region" description="Basic and acidic residues" evidence="1">
    <location>
        <begin position="389"/>
        <end position="403"/>
    </location>
</feature>
<feature type="region of interest" description="Disordered" evidence="1">
    <location>
        <begin position="209"/>
        <end position="230"/>
    </location>
</feature>
<protein>
    <recommendedName>
        <fullName evidence="4">NACHT-NTPase and P-loop NTPases N-terminal domain-containing protein</fullName>
    </recommendedName>
</protein>
<name>A0A9P8LAZ3_9PEZI</name>
<dbReference type="GO" id="GO:0006355">
    <property type="term" value="P:regulation of DNA-templated transcription"/>
    <property type="evidence" value="ECO:0007669"/>
    <property type="project" value="InterPro"/>
</dbReference>
<feature type="region of interest" description="Disordered" evidence="1">
    <location>
        <begin position="247"/>
        <end position="416"/>
    </location>
</feature>
<dbReference type="AlphaFoldDB" id="A0A9P8LAZ3"/>